<feature type="binding site" evidence="4">
    <location>
        <position position="297"/>
    </location>
    <ligand>
        <name>substrate</name>
    </ligand>
</feature>
<feature type="domain" description="Amidohydrolase-related" evidence="5">
    <location>
        <begin position="55"/>
        <end position="398"/>
    </location>
</feature>
<keyword evidence="2 4" id="KW-0378">Hydrolase</keyword>
<dbReference type="Gene3D" id="3.20.20.140">
    <property type="entry name" value="Metal-dependent hydrolases"/>
    <property type="match status" value="1"/>
</dbReference>
<name>A0A0M2NFS1_9FIRM</name>
<dbReference type="SUPFAM" id="SSF51556">
    <property type="entry name" value="Metallo-dependent hydrolases"/>
    <property type="match status" value="1"/>
</dbReference>
<comment type="similarity">
    <text evidence="4">Belongs to the metallo-dependent hydrolases superfamily. MTA/SAH deaminase family.</text>
</comment>
<evidence type="ECO:0000256" key="3">
    <source>
        <dbReference type="ARBA" id="ARBA00022833"/>
    </source>
</evidence>
<dbReference type="GO" id="GO:0050270">
    <property type="term" value="F:S-adenosylhomocysteine deaminase activity"/>
    <property type="evidence" value="ECO:0007669"/>
    <property type="project" value="UniProtKB-UniRule"/>
</dbReference>
<evidence type="ECO:0000256" key="1">
    <source>
        <dbReference type="ARBA" id="ARBA00022723"/>
    </source>
</evidence>
<dbReference type="PATRIC" id="fig|270498.16.peg.126"/>
<comment type="catalytic activity">
    <reaction evidence="4">
        <text>S-methyl-5'-thioadenosine + H2O + H(+) = S-methyl-5'-thioinosine + NH4(+)</text>
        <dbReference type="Rhea" id="RHEA:25025"/>
        <dbReference type="ChEBI" id="CHEBI:15377"/>
        <dbReference type="ChEBI" id="CHEBI:15378"/>
        <dbReference type="ChEBI" id="CHEBI:17509"/>
        <dbReference type="ChEBI" id="CHEBI:28938"/>
        <dbReference type="ChEBI" id="CHEBI:48595"/>
        <dbReference type="EC" id="3.5.4.31"/>
    </reaction>
</comment>
<feature type="binding site" evidence="4">
    <location>
        <position position="182"/>
    </location>
    <ligand>
        <name>substrate</name>
    </ligand>
</feature>
<proteinExistence type="inferred from homology"/>
<dbReference type="InterPro" id="IPR023512">
    <property type="entry name" value="Deaminase_MtaD/DadD"/>
</dbReference>
<evidence type="ECO:0000259" key="5">
    <source>
        <dbReference type="Pfam" id="PF01979"/>
    </source>
</evidence>
<keyword evidence="7" id="KW-1185">Reference proteome</keyword>
<evidence type="ECO:0000256" key="2">
    <source>
        <dbReference type="ARBA" id="ARBA00022801"/>
    </source>
</evidence>
<dbReference type="HAMAP" id="MF_01281">
    <property type="entry name" value="MTA_SAH_deamin"/>
    <property type="match status" value="1"/>
</dbReference>
<dbReference type="EC" id="3.5.4.31" evidence="4"/>
<dbReference type="EC" id="3.5.4.28" evidence="4"/>
<evidence type="ECO:0000313" key="6">
    <source>
        <dbReference type="EMBL" id="KKI51379.1"/>
    </source>
</evidence>
<comment type="catalytic activity">
    <reaction evidence="4">
        <text>S-adenosyl-L-homocysteine + H2O + H(+) = S-inosyl-L-homocysteine + NH4(+)</text>
        <dbReference type="Rhea" id="RHEA:20716"/>
        <dbReference type="ChEBI" id="CHEBI:15377"/>
        <dbReference type="ChEBI" id="CHEBI:15378"/>
        <dbReference type="ChEBI" id="CHEBI:28938"/>
        <dbReference type="ChEBI" id="CHEBI:57856"/>
        <dbReference type="ChEBI" id="CHEBI:57985"/>
        <dbReference type="EC" id="3.5.4.28"/>
    </reaction>
</comment>
<feature type="binding site" evidence="4">
    <location>
        <position position="212"/>
    </location>
    <ligand>
        <name>substrate</name>
    </ligand>
</feature>
<dbReference type="InterPro" id="IPR050287">
    <property type="entry name" value="MTA/SAH_deaminase"/>
</dbReference>
<reference evidence="6 7" key="1">
    <citation type="submission" date="2015-04" db="EMBL/GenBank/DDBJ databases">
        <title>Draft genome sequence of bacteremic isolate Catabacter hongkongensis type strain HKU16T.</title>
        <authorList>
            <person name="Lau S.K."/>
            <person name="Teng J.L."/>
            <person name="Huang Y."/>
            <person name="Curreem S.O."/>
            <person name="Tsui S.K."/>
            <person name="Woo P.C."/>
        </authorList>
    </citation>
    <scope>NUCLEOTIDE SEQUENCE [LARGE SCALE GENOMIC DNA]</scope>
    <source>
        <strain evidence="6 7">HKU16</strain>
    </source>
</reference>
<comment type="caution">
    <text evidence="4">Lacks conserved residue(s) required for the propagation of feature annotation.</text>
</comment>
<evidence type="ECO:0000256" key="4">
    <source>
        <dbReference type="HAMAP-Rule" id="MF_01281"/>
    </source>
</evidence>
<gene>
    <name evidence="4" type="primary">mtaD</name>
    <name evidence="6" type="ORF">CHK_1167</name>
</gene>
<dbReference type="FunFam" id="3.20.20.140:FF:000014">
    <property type="entry name" value="5-methylthioadenosine/S-adenosylhomocysteine deaminase"/>
    <property type="match status" value="1"/>
</dbReference>
<dbReference type="AlphaFoldDB" id="A0A0M2NFS1"/>
<dbReference type="SUPFAM" id="SSF51338">
    <property type="entry name" value="Composite domain of metallo-dependent hydrolases"/>
    <property type="match status" value="1"/>
</dbReference>
<organism evidence="6 7">
    <name type="scientific">Christensenella hongkongensis</name>
    <dbReference type="NCBI Taxonomy" id="270498"/>
    <lineage>
        <taxon>Bacteria</taxon>
        <taxon>Bacillati</taxon>
        <taxon>Bacillota</taxon>
        <taxon>Clostridia</taxon>
        <taxon>Christensenellales</taxon>
        <taxon>Christensenellaceae</taxon>
        <taxon>Christensenella</taxon>
    </lineage>
</organism>
<dbReference type="InterPro" id="IPR006680">
    <property type="entry name" value="Amidohydro-rel"/>
</dbReference>
<evidence type="ECO:0000313" key="7">
    <source>
        <dbReference type="Proteomes" id="UP000034076"/>
    </source>
</evidence>
<comment type="function">
    <text evidence="4">Catalyzes the deamination of 5-methylthioadenosine and S-adenosyl-L-homocysteine into 5-methylthioinosine and S-inosyl-L-homocysteine, respectively. Is also able to deaminate adenosine.</text>
</comment>
<sequence>MIEIRHATLITNNDNNEVIENAVVQIADGKIAYAGLSASAPTFHAERVIDARGNVVMPGFVNTHTHVPMNLFRSYADDLDLMSWLNTKIFPAEDKLNEDSAYWGSMAAMCEMAAAGIVAFNEMYFFVDSIARAARKSGLRGILSRAVVTPAPGVGERMLQESVELFEKYNGVGRLKVYLSPHAQYTVNNAMLEKLAQEAKRLGTGVHMHISETRGEHETCVKEQGLTPIGLCEKTGLLDVPFLGAHCVWVSDHDIELMKEHGSSVLSCPKSNLKLASGIAPLTKMIQKGVNVTLGTDGAASNNKLSMMEEMTYASMLQKGTTYDAKAVPAALALKLATRNGAQALGLDSGVIEEGKDADIIMIDTSGIRYTPDYDIVSLLVYAGSDADVCMTMVGGDIIYENGEFAFADIEEVKARVCGYAEEMKNI</sequence>
<dbReference type="RefSeq" id="WP_052740391.1">
    <property type="nucleotide sequence ID" value="NZ_LAYJ01000078.1"/>
</dbReference>
<protein>
    <recommendedName>
        <fullName evidence="4">5-methylthioadenosine/S-adenosylhomocysteine deaminase</fullName>
        <shortName evidence="4">MTA/SAH deaminase</shortName>
        <ecNumber evidence="4">3.5.4.28</ecNumber>
        <ecNumber evidence="4">3.5.4.31</ecNumber>
    </recommendedName>
</protein>
<dbReference type="InterPro" id="IPR011059">
    <property type="entry name" value="Metal-dep_hydrolase_composite"/>
</dbReference>
<comment type="caution">
    <text evidence="6">The sequence shown here is derived from an EMBL/GenBank/DDBJ whole genome shotgun (WGS) entry which is preliminary data.</text>
</comment>
<dbReference type="CDD" id="cd01298">
    <property type="entry name" value="ATZ_TRZ_like"/>
    <property type="match status" value="1"/>
</dbReference>
<feature type="binding site" evidence="4">
    <location>
        <position position="297"/>
    </location>
    <ligand>
        <name>Zn(2+)</name>
        <dbReference type="ChEBI" id="CHEBI:29105"/>
    </ligand>
</feature>
<feature type="binding site" evidence="4">
    <location>
        <position position="209"/>
    </location>
    <ligand>
        <name>Zn(2+)</name>
        <dbReference type="ChEBI" id="CHEBI:29105"/>
    </ligand>
</feature>
<feature type="binding site" evidence="4">
    <location>
        <position position="66"/>
    </location>
    <ligand>
        <name>Zn(2+)</name>
        <dbReference type="ChEBI" id="CHEBI:29105"/>
    </ligand>
</feature>
<dbReference type="EMBL" id="LAYJ01000078">
    <property type="protein sequence ID" value="KKI51379.1"/>
    <property type="molecule type" value="Genomic_DNA"/>
</dbReference>
<dbReference type="Gene3D" id="2.30.40.10">
    <property type="entry name" value="Urease, subunit C, domain 1"/>
    <property type="match status" value="1"/>
</dbReference>
<feature type="binding site" evidence="4">
    <location>
        <position position="64"/>
    </location>
    <ligand>
        <name>Zn(2+)</name>
        <dbReference type="ChEBI" id="CHEBI:29105"/>
    </ligand>
</feature>
<accession>A0A0M2NFS1</accession>
<dbReference type="Pfam" id="PF01979">
    <property type="entry name" value="Amidohydro_1"/>
    <property type="match status" value="1"/>
</dbReference>
<keyword evidence="3 4" id="KW-0862">Zinc</keyword>
<dbReference type="PANTHER" id="PTHR43794">
    <property type="entry name" value="AMINOHYDROLASE SSNA-RELATED"/>
    <property type="match status" value="1"/>
</dbReference>
<dbReference type="InterPro" id="IPR032466">
    <property type="entry name" value="Metal_Hydrolase"/>
</dbReference>
<feature type="binding site" evidence="4">
    <location>
        <position position="145"/>
    </location>
    <ligand>
        <name>substrate</name>
    </ligand>
</feature>
<comment type="cofactor">
    <cofactor evidence="4">
        <name>Zn(2+)</name>
        <dbReference type="ChEBI" id="CHEBI:29105"/>
    </cofactor>
    <text evidence="4">Binds 1 zinc ion per subunit.</text>
</comment>
<dbReference type="STRING" id="270498.CHK_1167"/>
<dbReference type="PANTHER" id="PTHR43794:SF11">
    <property type="entry name" value="AMIDOHYDROLASE-RELATED DOMAIN-CONTAINING PROTEIN"/>
    <property type="match status" value="1"/>
</dbReference>
<dbReference type="OrthoDB" id="9807210at2"/>
<feature type="binding site" evidence="4">
    <location>
        <position position="93"/>
    </location>
    <ligand>
        <name>substrate</name>
    </ligand>
</feature>
<dbReference type="Proteomes" id="UP000034076">
    <property type="component" value="Unassembled WGS sequence"/>
</dbReference>
<dbReference type="GO" id="GO:0090614">
    <property type="term" value="F:5'-methylthioadenosine deaminase activity"/>
    <property type="evidence" value="ECO:0007669"/>
    <property type="project" value="UniProtKB-UniRule"/>
</dbReference>
<keyword evidence="1 4" id="KW-0479">Metal-binding</keyword>
<dbReference type="GO" id="GO:0046872">
    <property type="term" value="F:metal ion binding"/>
    <property type="evidence" value="ECO:0007669"/>
    <property type="project" value="UniProtKB-KW"/>
</dbReference>